<proteinExistence type="predicted"/>
<keyword evidence="3" id="KW-1185">Reference proteome</keyword>
<sequence>MPVPDLPRSSPERQGIASSALLHFVEALDSQIHELHSFMLLRHGSVVAEGWWSPYRREHPHMVFSLSKSVTATAVGLAVAEGFFSLDDAVLSFFPEEVPAHTPMDLTTMRVRHLLSMTTGHAIDTWSFLIDRPDGNWIKGFFEVPVVHAPGTHFVYNTGATYMLSAIVQKTTGTKLIKYLEPRLFQPLGIEHARWDESPQGIAIGGIGLRLTTEEIARFGLLYVQQGIWQGRQLLSQAWMTEATAVQIASGDNPHSDWAQGYGYQFWHCRHGAYRGDGVFGQFCLIMPEQDAVLAITGGLDVFDAQQPLNLVWDLLLPAMKKEALDEASEEAHQLAEKVASLARLPVQGQRTSPIAAQVAGRTYLVDVNDLHLQTITLQVTTSGWVVHSKTATGMDLIPCGYGMWQPGQTTLFHHDWLSGPTPVVASGAWTAEERFTMVIRLYETPFFHTLVFHFVGNEMLVETWVNVSLESTQTLMLTAHTA</sequence>
<accession>A0A402BEI8</accession>
<dbReference type="InterPro" id="IPR001466">
    <property type="entry name" value="Beta-lactam-related"/>
</dbReference>
<dbReference type="Pfam" id="PF00144">
    <property type="entry name" value="Beta-lactamase"/>
    <property type="match status" value="1"/>
</dbReference>
<dbReference type="EMBL" id="BIFT01000002">
    <property type="protein sequence ID" value="GCE29739.1"/>
    <property type="molecule type" value="Genomic_DNA"/>
</dbReference>
<evidence type="ECO:0000313" key="2">
    <source>
        <dbReference type="EMBL" id="GCE29739.1"/>
    </source>
</evidence>
<dbReference type="InterPro" id="IPR012338">
    <property type="entry name" value="Beta-lactam/transpept-like"/>
</dbReference>
<comment type="caution">
    <text evidence="2">The sequence shown here is derived from an EMBL/GenBank/DDBJ whole genome shotgun (WGS) entry which is preliminary data.</text>
</comment>
<dbReference type="InterPro" id="IPR050789">
    <property type="entry name" value="Diverse_Enzym_Activities"/>
</dbReference>
<dbReference type="Proteomes" id="UP000287171">
    <property type="component" value="Unassembled WGS sequence"/>
</dbReference>
<reference evidence="3" key="1">
    <citation type="submission" date="2018-12" db="EMBL/GenBank/DDBJ databases">
        <title>Tengunoibacter tsumagoiensis gen. nov., sp. nov., Dictyobacter kobayashii sp. nov., D. alpinus sp. nov., and D. joshuensis sp. nov. and description of Dictyobacteraceae fam. nov. within the order Ktedonobacterales isolated from Tengu-no-mugimeshi.</title>
        <authorList>
            <person name="Wang C.M."/>
            <person name="Zheng Y."/>
            <person name="Sakai Y."/>
            <person name="Toyoda A."/>
            <person name="Minakuchi Y."/>
            <person name="Abe K."/>
            <person name="Yokota A."/>
            <person name="Yabe S."/>
        </authorList>
    </citation>
    <scope>NUCLEOTIDE SEQUENCE [LARGE SCALE GENOMIC DNA]</scope>
    <source>
        <strain evidence="3">Uno16</strain>
    </source>
</reference>
<organism evidence="2 3">
    <name type="scientific">Dictyobacter alpinus</name>
    <dbReference type="NCBI Taxonomy" id="2014873"/>
    <lineage>
        <taxon>Bacteria</taxon>
        <taxon>Bacillati</taxon>
        <taxon>Chloroflexota</taxon>
        <taxon>Ktedonobacteria</taxon>
        <taxon>Ktedonobacterales</taxon>
        <taxon>Dictyobacteraceae</taxon>
        <taxon>Dictyobacter</taxon>
    </lineage>
</organism>
<dbReference type="SUPFAM" id="SSF56601">
    <property type="entry name" value="beta-lactamase/transpeptidase-like"/>
    <property type="match status" value="1"/>
</dbReference>
<dbReference type="RefSeq" id="WP_126629951.1">
    <property type="nucleotide sequence ID" value="NZ_BIFT01000002.1"/>
</dbReference>
<dbReference type="PANTHER" id="PTHR43283:SF7">
    <property type="entry name" value="BETA-LACTAMASE-RELATED DOMAIN-CONTAINING PROTEIN"/>
    <property type="match status" value="1"/>
</dbReference>
<dbReference type="OrthoDB" id="9773047at2"/>
<name>A0A402BEI8_9CHLR</name>
<feature type="domain" description="Beta-lactamase-related" evidence="1">
    <location>
        <begin position="38"/>
        <end position="296"/>
    </location>
</feature>
<dbReference type="PANTHER" id="PTHR43283">
    <property type="entry name" value="BETA-LACTAMASE-RELATED"/>
    <property type="match status" value="1"/>
</dbReference>
<dbReference type="AlphaFoldDB" id="A0A402BEI8"/>
<evidence type="ECO:0000259" key="1">
    <source>
        <dbReference type="Pfam" id="PF00144"/>
    </source>
</evidence>
<protein>
    <recommendedName>
        <fullName evidence="1">Beta-lactamase-related domain-containing protein</fullName>
    </recommendedName>
</protein>
<gene>
    <name evidence="2" type="ORF">KDA_52230</name>
</gene>
<dbReference type="Gene3D" id="3.40.710.10">
    <property type="entry name" value="DD-peptidase/beta-lactamase superfamily"/>
    <property type="match status" value="1"/>
</dbReference>
<evidence type="ECO:0000313" key="3">
    <source>
        <dbReference type="Proteomes" id="UP000287171"/>
    </source>
</evidence>